<dbReference type="OrthoDB" id="2418081at2759"/>
<gene>
    <name evidence="9" type="ORF">RFULGI_LOCUS13017</name>
</gene>
<dbReference type="GO" id="GO:0008474">
    <property type="term" value="F:palmitoyl-(protein) hydrolase activity"/>
    <property type="evidence" value="ECO:0007669"/>
    <property type="project" value="UniProtKB-EC"/>
</dbReference>
<evidence type="ECO:0000256" key="2">
    <source>
        <dbReference type="ARBA" id="ARBA00012423"/>
    </source>
</evidence>
<evidence type="ECO:0000313" key="9">
    <source>
        <dbReference type="EMBL" id="CAG8743005.1"/>
    </source>
</evidence>
<dbReference type="Proteomes" id="UP000789396">
    <property type="component" value="Unassembled WGS sequence"/>
</dbReference>
<dbReference type="AlphaFoldDB" id="A0A9N9IP80"/>
<dbReference type="GO" id="GO:0005737">
    <property type="term" value="C:cytoplasm"/>
    <property type="evidence" value="ECO:0007669"/>
    <property type="project" value="TreeGrafter"/>
</dbReference>
<dbReference type="EC" id="3.1.2.22" evidence="2"/>
<dbReference type="Gene3D" id="3.40.50.1820">
    <property type="entry name" value="alpha/beta hydrolase"/>
    <property type="match status" value="1"/>
</dbReference>
<evidence type="ECO:0000256" key="6">
    <source>
        <dbReference type="ARBA" id="ARBA00031195"/>
    </source>
</evidence>
<dbReference type="SUPFAM" id="SSF53474">
    <property type="entry name" value="alpha/beta-Hydrolases"/>
    <property type="match status" value="1"/>
</dbReference>
<sequence>MNGSTLQNILSPISLEEIDRIVKINQEDLLKSYQTIHQIIQEEIEIGISPWNIFLVGYSQGGSIALAAELTFPHALCGVICLSGILPLYQSACQLAENKKHKTSVLICHGEKDKLVPLWVSQASVEILMNNDYLVEFKIYPRTGHWLGKQRIHDLRKYLREKLYQSDSIKNEVALQDKFKS</sequence>
<comment type="caution">
    <text evidence="9">The sequence shown here is derived from an EMBL/GenBank/DDBJ whole genome shotgun (WGS) entry which is preliminary data.</text>
</comment>
<protein>
    <recommendedName>
        <fullName evidence="3">Acyl-protein thioesterase 1</fullName>
        <ecNumber evidence="2">3.1.2.22</ecNumber>
    </recommendedName>
    <alternativeName>
        <fullName evidence="6">Palmitoyl-protein hydrolase</fullName>
    </alternativeName>
</protein>
<keyword evidence="4" id="KW-0378">Hydrolase</keyword>
<organism evidence="9 10">
    <name type="scientific">Racocetra fulgida</name>
    <dbReference type="NCBI Taxonomy" id="60492"/>
    <lineage>
        <taxon>Eukaryota</taxon>
        <taxon>Fungi</taxon>
        <taxon>Fungi incertae sedis</taxon>
        <taxon>Mucoromycota</taxon>
        <taxon>Glomeromycotina</taxon>
        <taxon>Glomeromycetes</taxon>
        <taxon>Diversisporales</taxon>
        <taxon>Gigasporaceae</taxon>
        <taxon>Racocetra</taxon>
    </lineage>
</organism>
<dbReference type="Pfam" id="PF02230">
    <property type="entry name" value="Abhydrolase_2"/>
    <property type="match status" value="1"/>
</dbReference>
<dbReference type="GO" id="GO:0052689">
    <property type="term" value="F:carboxylic ester hydrolase activity"/>
    <property type="evidence" value="ECO:0007669"/>
    <property type="project" value="TreeGrafter"/>
</dbReference>
<name>A0A9N9IP80_9GLOM</name>
<evidence type="ECO:0000256" key="1">
    <source>
        <dbReference type="ARBA" id="ARBA00006499"/>
    </source>
</evidence>
<evidence type="ECO:0000256" key="7">
    <source>
        <dbReference type="ARBA" id="ARBA00047337"/>
    </source>
</evidence>
<evidence type="ECO:0000256" key="3">
    <source>
        <dbReference type="ARBA" id="ARBA00014923"/>
    </source>
</evidence>
<dbReference type="EMBL" id="CAJVPZ010032911">
    <property type="protein sequence ID" value="CAG8743005.1"/>
    <property type="molecule type" value="Genomic_DNA"/>
</dbReference>
<proteinExistence type="inferred from homology"/>
<feature type="domain" description="Phospholipase/carboxylesterase/thioesterase" evidence="8">
    <location>
        <begin position="23"/>
        <end position="160"/>
    </location>
</feature>
<dbReference type="InterPro" id="IPR050565">
    <property type="entry name" value="LYPA1-2/EST-like"/>
</dbReference>
<comment type="catalytic activity">
    <reaction evidence="7">
        <text>S-hexadecanoyl-L-cysteinyl-[protein] + H2O = L-cysteinyl-[protein] + hexadecanoate + H(+)</text>
        <dbReference type="Rhea" id="RHEA:19233"/>
        <dbReference type="Rhea" id="RHEA-COMP:10131"/>
        <dbReference type="Rhea" id="RHEA-COMP:11032"/>
        <dbReference type="ChEBI" id="CHEBI:7896"/>
        <dbReference type="ChEBI" id="CHEBI:15377"/>
        <dbReference type="ChEBI" id="CHEBI:15378"/>
        <dbReference type="ChEBI" id="CHEBI:29950"/>
        <dbReference type="ChEBI" id="CHEBI:74151"/>
        <dbReference type="EC" id="3.1.2.22"/>
    </reaction>
</comment>
<dbReference type="PANTHER" id="PTHR10655">
    <property type="entry name" value="LYSOPHOSPHOLIPASE-RELATED"/>
    <property type="match status" value="1"/>
</dbReference>
<dbReference type="InterPro" id="IPR029058">
    <property type="entry name" value="AB_hydrolase_fold"/>
</dbReference>
<dbReference type="PANTHER" id="PTHR10655:SF17">
    <property type="entry name" value="LYSOPHOSPHOLIPASE-LIKE PROTEIN 1"/>
    <property type="match status" value="1"/>
</dbReference>
<evidence type="ECO:0000256" key="5">
    <source>
        <dbReference type="ARBA" id="ARBA00029392"/>
    </source>
</evidence>
<evidence type="ECO:0000256" key="4">
    <source>
        <dbReference type="ARBA" id="ARBA00022801"/>
    </source>
</evidence>
<comment type="function">
    <text evidence="5">Hydrolyzes fatty acids from S-acylated cysteine residues in proteins with a strong preference for palmitoylated G-alpha proteins over other acyl substrates. Mediates the deacylation of G-alpha proteins such as GPA1 in vivo, but has weak or no activity toward palmitoylated Ras proteins. Has weak lysophospholipase activity in vitro; however such activity may not exist in vivo.</text>
</comment>
<keyword evidence="10" id="KW-1185">Reference proteome</keyword>
<accession>A0A9N9IP80</accession>
<comment type="similarity">
    <text evidence="1">Belongs to the AB hydrolase superfamily. AB hydrolase 2 family.</text>
</comment>
<dbReference type="InterPro" id="IPR003140">
    <property type="entry name" value="PLipase/COase/thioEstase"/>
</dbReference>
<evidence type="ECO:0000313" key="10">
    <source>
        <dbReference type="Proteomes" id="UP000789396"/>
    </source>
</evidence>
<reference evidence="9" key="1">
    <citation type="submission" date="2021-06" db="EMBL/GenBank/DDBJ databases">
        <authorList>
            <person name="Kallberg Y."/>
            <person name="Tangrot J."/>
            <person name="Rosling A."/>
        </authorList>
    </citation>
    <scope>NUCLEOTIDE SEQUENCE</scope>
    <source>
        <strain evidence="9">IN212</strain>
    </source>
</reference>
<evidence type="ECO:0000259" key="8">
    <source>
        <dbReference type="Pfam" id="PF02230"/>
    </source>
</evidence>